<gene>
    <name evidence="10" type="ORF">JI741_13660</name>
</gene>
<dbReference type="PROSITE" id="PS51332">
    <property type="entry name" value="B12_BINDING"/>
    <property type="match status" value="1"/>
</dbReference>
<evidence type="ECO:0000256" key="2">
    <source>
        <dbReference type="ARBA" id="ARBA00022603"/>
    </source>
</evidence>
<dbReference type="InterPro" id="IPR051198">
    <property type="entry name" value="BchE-like"/>
</dbReference>
<dbReference type="RefSeq" id="WP_202010333.1">
    <property type="nucleotide sequence ID" value="NZ_JAERRB010000004.1"/>
</dbReference>
<comment type="cofactor">
    <cofactor evidence="1">
        <name>[4Fe-4S] cluster</name>
        <dbReference type="ChEBI" id="CHEBI:49883"/>
    </cofactor>
</comment>
<dbReference type="Gene3D" id="3.40.50.280">
    <property type="entry name" value="Cobalamin-binding domain"/>
    <property type="match status" value="1"/>
</dbReference>
<proteinExistence type="predicted"/>
<evidence type="ECO:0000313" key="11">
    <source>
        <dbReference type="Proteomes" id="UP000613030"/>
    </source>
</evidence>
<keyword evidence="2" id="KW-0489">Methyltransferase</keyword>
<organism evidence="10 11">
    <name type="scientific">Chryseolinea lacunae</name>
    <dbReference type="NCBI Taxonomy" id="2801331"/>
    <lineage>
        <taxon>Bacteria</taxon>
        <taxon>Pseudomonadati</taxon>
        <taxon>Bacteroidota</taxon>
        <taxon>Cytophagia</taxon>
        <taxon>Cytophagales</taxon>
        <taxon>Fulvivirgaceae</taxon>
        <taxon>Chryseolinea</taxon>
    </lineage>
</organism>
<dbReference type="Pfam" id="PF04055">
    <property type="entry name" value="Radical_SAM"/>
    <property type="match status" value="1"/>
</dbReference>
<evidence type="ECO:0000256" key="5">
    <source>
        <dbReference type="ARBA" id="ARBA00022723"/>
    </source>
</evidence>
<comment type="caution">
    <text evidence="10">The sequence shown here is derived from an EMBL/GenBank/DDBJ whole genome shotgun (WGS) entry which is preliminary data.</text>
</comment>
<dbReference type="SMART" id="SM00729">
    <property type="entry name" value="Elp3"/>
    <property type="match status" value="1"/>
</dbReference>
<feature type="domain" description="Radical SAM core" evidence="9">
    <location>
        <begin position="205"/>
        <end position="427"/>
    </location>
</feature>
<reference evidence="10 11" key="1">
    <citation type="submission" date="2021-01" db="EMBL/GenBank/DDBJ databases">
        <title>Chryseolinea sp. Jin1 Genome sequencing and assembly.</title>
        <authorList>
            <person name="Kim I."/>
        </authorList>
    </citation>
    <scope>NUCLEOTIDE SEQUENCE [LARGE SCALE GENOMIC DNA]</scope>
    <source>
        <strain evidence="10 11">Jin1</strain>
    </source>
</reference>
<dbReference type="PANTHER" id="PTHR43409">
    <property type="entry name" value="ANAEROBIC MAGNESIUM-PROTOPORPHYRIN IX MONOMETHYL ESTER CYCLASE-RELATED"/>
    <property type="match status" value="1"/>
</dbReference>
<keyword evidence="7" id="KW-0411">Iron-sulfur</keyword>
<keyword evidence="11" id="KW-1185">Reference proteome</keyword>
<dbReference type="SUPFAM" id="SSF102114">
    <property type="entry name" value="Radical SAM enzymes"/>
    <property type="match status" value="1"/>
</dbReference>
<keyword evidence="4" id="KW-0949">S-adenosyl-L-methionine</keyword>
<accession>A0ABS1KS70</accession>
<dbReference type="PROSITE" id="PS51918">
    <property type="entry name" value="RADICAL_SAM"/>
    <property type="match status" value="1"/>
</dbReference>
<dbReference type="InterPro" id="IPR007197">
    <property type="entry name" value="rSAM"/>
</dbReference>
<name>A0ABS1KS70_9BACT</name>
<dbReference type="SFLD" id="SFLDG01123">
    <property type="entry name" value="methyltransferase_(Class_B)"/>
    <property type="match status" value="1"/>
</dbReference>
<dbReference type="SFLD" id="SFLDS00029">
    <property type="entry name" value="Radical_SAM"/>
    <property type="match status" value="1"/>
</dbReference>
<evidence type="ECO:0000256" key="7">
    <source>
        <dbReference type="ARBA" id="ARBA00023014"/>
    </source>
</evidence>
<evidence type="ECO:0000256" key="3">
    <source>
        <dbReference type="ARBA" id="ARBA00022679"/>
    </source>
</evidence>
<keyword evidence="6" id="KW-0408">Iron</keyword>
<dbReference type="Gene3D" id="3.80.30.20">
    <property type="entry name" value="tm_1862 like domain"/>
    <property type="match status" value="1"/>
</dbReference>
<keyword evidence="3" id="KW-0808">Transferase</keyword>
<dbReference type="InterPro" id="IPR058240">
    <property type="entry name" value="rSAM_sf"/>
</dbReference>
<dbReference type="Proteomes" id="UP000613030">
    <property type="component" value="Unassembled WGS sequence"/>
</dbReference>
<dbReference type="InterPro" id="IPR034466">
    <property type="entry name" value="Methyltransferase_Class_B"/>
</dbReference>
<evidence type="ECO:0000256" key="4">
    <source>
        <dbReference type="ARBA" id="ARBA00022691"/>
    </source>
</evidence>
<dbReference type="CDD" id="cd01335">
    <property type="entry name" value="Radical_SAM"/>
    <property type="match status" value="1"/>
</dbReference>
<keyword evidence="5" id="KW-0479">Metal-binding</keyword>
<protein>
    <submittedName>
        <fullName evidence="10">B12-binding domain-containing radical SAM protein</fullName>
    </submittedName>
</protein>
<evidence type="ECO:0000256" key="1">
    <source>
        <dbReference type="ARBA" id="ARBA00001966"/>
    </source>
</evidence>
<dbReference type="EMBL" id="JAERRB010000004">
    <property type="protein sequence ID" value="MBL0742271.1"/>
    <property type="molecule type" value="Genomic_DNA"/>
</dbReference>
<dbReference type="InterPro" id="IPR023404">
    <property type="entry name" value="rSAM_horseshoe"/>
</dbReference>
<dbReference type="InterPro" id="IPR006638">
    <property type="entry name" value="Elp3/MiaA/NifB-like_rSAM"/>
</dbReference>
<evidence type="ECO:0000259" key="8">
    <source>
        <dbReference type="PROSITE" id="PS51332"/>
    </source>
</evidence>
<evidence type="ECO:0000256" key="6">
    <source>
        <dbReference type="ARBA" id="ARBA00023004"/>
    </source>
</evidence>
<dbReference type="InterPro" id="IPR006158">
    <property type="entry name" value="Cobalamin-bd"/>
</dbReference>
<evidence type="ECO:0000259" key="9">
    <source>
        <dbReference type="PROSITE" id="PS51918"/>
    </source>
</evidence>
<sequence>MKEQEEARMILFTHSYFYKLDAKQWRFKQPYPPLATLLAAAVMRGEGHAVALVDTNLQDDPRVIVPALKTHAPRYVVIYDDGFNYLTKMCLTVMRDAAFVMAAASKAQGCTVIVSSSDATDHYEKYFEHGVDYVVRGEGEETLKELIATLEANGNTALVQGIAFRANQQTVVTPPRPVLRDLDALPLPAWDLVDMEAYRAIWVKHHGYFSLNVATTRGCPFKCNWCAKPIYGNRYTSRSPAHVVQEIEFLLTHYRPDRFWMCDDIFGLKPGWIAEFNTQVKVKKLVFTYKIQSRVDLLDHEVVNALAESGATSVWVGAESGSQKILDAMDKGTTVAQIYEATQRLKTKGIGVGFFLQFGYLGETEHDIDATLQMVLELMPDEVGISVSYPLPGTKFYENVKDQLREKQNWSDSDDLAMMFNSTFNHAYYKALHRYVHYVYRKQKGYASLKKLMQSPLRLTRKDLKQSLGTFYFGARATLLNKRLRTLIKT</sequence>
<dbReference type="SFLD" id="SFLDG01082">
    <property type="entry name" value="B12-binding_domain_containing"/>
    <property type="match status" value="1"/>
</dbReference>
<evidence type="ECO:0000313" key="10">
    <source>
        <dbReference type="EMBL" id="MBL0742271.1"/>
    </source>
</evidence>
<feature type="domain" description="B12-binding" evidence="8">
    <location>
        <begin position="19"/>
        <end position="157"/>
    </location>
</feature>
<dbReference type="PANTHER" id="PTHR43409:SF7">
    <property type="entry name" value="BLL1977 PROTEIN"/>
    <property type="match status" value="1"/>
</dbReference>